<dbReference type="InterPro" id="IPR001991">
    <property type="entry name" value="Na-dicarboxylate_symporter"/>
</dbReference>
<evidence type="ECO:0000256" key="8">
    <source>
        <dbReference type="ARBA" id="ARBA00023180"/>
    </source>
</evidence>
<dbReference type="GO" id="GO:1902475">
    <property type="term" value="P:L-alpha-amino acid transmembrane transport"/>
    <property type="evidence" value="ECO:0007669"/>
    <property type="project" value="UniProtKB-ARBA"/>
</dbReference>
<feature type="transmembrane region" description="Helical" evidence="9">
    <location>
        <begin position="316"/>
        <end position="336"/>
    </location>
</feature>
<protein>
    <recommendedName>
        <fullName evidence="11">Dicarboxylate/amino acid:cation symporter</fullName>
    </recommendedName>
</protein>
<dbReference type="AlphaFoldDB" id="A0A381NPI3"/>
<comment type="subcellular location">
    <subcellularLocation>
        <location evidence="1">Cell membrane</location>
        <topology evidence="1">Multi-pass membrane protein</topology>
    </subcellularLocation>
</comment>
<keyword evidence="5" id="KW-0769">Symport</keyword>
<evidence type="ECO:0000256" key="1">
    <source>
        <dbReference type="ARBA" id="ARBA00004651"/>
    </source>
</evidence>
<dbReference type="FunFam" id="1.10.3860.10:FF:000001">
    <property type="entry name" value="C4-dicarboxylate transport protein"/>
    <property type="match status" value="1"/>
</dbReference>
<keyword evidence="6 9" id="KW-1133">Transmembrane helix</keyword>
<keyword evidence="4 9" id="KW-0812">Transmembrane</keyword>
<dbReference type="InterPro" id="IPR018107">
    <property type="entry name" value="Na-dicarboxylate_symporter_CS"/>
</dbReference>
<dbReference type="InterPro" id="IPR036458">
    <property type="entry name" value="Na:dicarbo_symporter_sf"/>
</dbReference>
<proteinExistence type="predicted"/>
<evidence type="ECO:0000313" key="10">
    <source>
        <dbReference type="EMBL" id="SUZ56239.1"/>
    </source>
</evidence>
<keyword evidence="7 9" id="KW-0472">Membrane</keyword>
<feature type="transmembrane region" description="Helical" evidence="9">
    <location>
        <begin position="42"/>
        <end position="67"/>
    </location>
</feature>
<feature type="transmembrane region" description="Helical" evidence="9">
    <location>
        <begin position="196"/>
        <end position="221"/>
    </location>
</feature>
<dbReference type="GO" id="GO:0015293">
    <property type="term" value="F:symporter activity"/>
    <property type="evidence" value="ECO:0007669"/>
    <property type="project" value="UniProtKB-KW"/>
</dbReference>
<dbReference type="PROSITE" id="PS00714">
    <property type="entry name" value="NA_DICARBOXYL_SYMP_2"/>
    <property type="match status" value="1"/>
</dbReference>
<dbReference type="PANTHER" id="PTHR11958:SF63">
    <property type="entry name" value="AMINO ACID TRANSPORTER"/>
    <property type="match status" value="1"/>
</dbReference>
<feature type="transmembrane region" description="Helical" evidence="9">
    <location>
        <begin position="7"/>
        <end position="30"/>
    </location>
</feature>
<accession>A0A381NPI3</accession>
<dbReference type="PRINTS" id="PR00173">
    <property type="entry name" value="EDTRNSPORT"/>
</dbReference>
<evidence type="ECO:0008006" key="11">
    <source>
        <dbReference type="Google" id="ProtNLM"/>
    </source>
</evidence>
<feature type="transmembrane region" description="Helical" evidence="9">
    <location>
        <begin position="157"/>
        <end position="175"/>
    </location>
</feature>
<evidence type="ECO:0000256" key="6">
    <source>
        <dbReference type="ARBA" id="ARBA00022989"/>
    </source>
</evidence>
<dbReference type="SUPFAM" id="SSF118215">
    <property type="entry name" value="Proton glutamate symport protein"/>
    <property type="match status" value="1"/>
</dbReference>
<dbReference type="GO" id="GO:0006835">
    <property type="term" value="P:dicarboxylic acid transport"/>
    <property type="evidence" value="ECO:0007669"/>
    <property type="project" value="UniProtKB-ARBA"/>
</dbReference>
<keyword evidence="8" id="KW-0325">Glycoprotein</keyword>
<dbReference type="Pfam" id="PF00375">
    <property type="entry name" value="SDF"/>
    <property type="match status" value="1"/>
</dbReference>
<feature type="transmembrane region" description="Helical" evidence="9">
    <location>
        <begin position="227"/>
        <end position="254"/>
    </location>
</feature>
<evidence type="ECO:0000256" key="7">
    <source>
        <dbReference type="ARBA" id="ARBA00023136"/>
    </source>
</evidence>
<dbReference type="InterPro" id="IPR050746">
    <property type="entry name" value="DAACS"/>
</dbReference>
<reference evidence="10" key="1">
    <citation type="submission" date="2018-05" db="EMBL/GenBank/DDBJ databases">
        <authorList>
            <person name="Lanie J.A."/>
            <person name="Ng W.-L."/>
            <person name="Kazmierczak K.M."/>
            <person name="Andrzejewski T.M."/>
            <person name="Davidsen T.M."/>
            <person name="Wayne K.J."/>
            <person name="Tettelin H."/>
            <person name="Glass J.I."/>
            <person name="Rusch D."/>
            <person name="Podicherti R."/>
            <person name="Tsui H.-C.T."/>
            <person name="Winkler M.E."/>
        </authorList>
    </citation>
    <scope>NUCLEOTIDE SEQUENCE</scope>
</reference>
<feature type="transmembrane region" description="Helical" evidence="9">
    <location>
        <begin position="79"/>
        <end position="101"/>
    </location>
</feature>
<dbReference type="GO" id="GO:0005886">
    <property type="term" value="C:plasma membrane"/>
    <property type="evidence" value="ECO:0007669"/>
    <property type="project" value="UniProtKB-SubCell"/>
</dbReference>
<feature type="transmembrane region" description="Helical" evidence="9">
    <location>
        <begin position="342"/>
        <end position="368"/>
    </location>
</feature>
<dbReference type="EMBL" id="UINC01000488">
    <property type="protein sequence ID" value="SUZ56239.1"/>
    <property type="molecule type" value="Genomic_DNA"/>
</dbReference>
<name>A0A381NPI3_9ZZZZ</name>
<evidence type="ECO:0000256" key="4">
    <source>
        <dbReference type="ARBA" id="ARBA00022692"/>
    </source>
</evidence>
<evidence type="ECO:0000256" key="3">
    <source>
        <dbReference type="ARBA" id="ARBA00022475"/>
    </source>
</evidence>
<evidence type="ECO:0000256" key="2">
    <source>
        <dbReference type="ARBA" id="ARBA00022448"/>
    </source>
</evidence>
<dbReference type="PANTHER" id="PTHR11958">
    <property type="entry name" value="SODIUM/DICARBOXYLATE SYMPORTER-RELATED"/>
    <property type="match status" value="1"/>
</dbReference>
<keyword evidence="3" id="KW-1003">Cell membrane</keyword>
<organism evidence="10">
    <name type="scientific">marine metagenome</name>
    <dbReference type="NCBI Taxonomy" id="408172"/>
    <lineage>
        <taxon>unclassified sequences</taxon>
        <taxon>metagenomes</taxon>
        <taxon>ecological metagenomes</taxon>
    </lineage>
</organism>
<sequence>MQLYTKILIGLIGGAVVGAVANIGGITWLQDLLGHVEILGTAFINLITMIVIPLVVASLLVGTASLGDLRKLGRIGGKTLAYYMITTAVAVTIGLGLANVIKPGAGVSEETRIELTERYGGDAASRMDIAENAPGWKDTLLRVIPRNPVRAAADMDLLPLIFFTICFGAALTVIVPERKDSVLTFFHGVNDTSMVLINWIMELAPYAVFVLIGSVVANFGFDLLQSLLTYTIVVAAGLGLHALGTYGLIVRFLAGLNPLKFYPKIAAAPLLAFSTSSSNATLPLTIETAEKKVGVSKEVASFVLPLGATINMDGTALYQAVAVLFIAQIYGIDLGLAEQMIIVLTATLASVGAAGVPSAGIITLIIVLNSVGMGEHVQAGIALILGVDRILDMIRTSVNVTGDLTCSAVIARSEGESLMLSATALSD</sequence>
<dbReference type="Gene3D" id="1.10.3860.10">
    <property type="entry name" value="Sodium:dicarboxylate symporter"/>
    <property type="match status" value="1"/>
</dbReference>
<keyword evidence="2" id="KW-0813">Transport</keyword>
<gene>
    <name evidence="10" type="ORF">METZ01_LOCUS9093</name>
</gene>
<evidence type="ECO:0000256" key="5">
    <source>
        <dbReference type="ARBA" id="ARBA00022847"/>
    </source>
</evidence>
<evidence type="ECO:0000256" key="9">
    <source>
        <dbReference type="SAM" id="Phobius"/>
    </source>
</evidence>